<dbReference type="GO" id="GO:0052840">
    <property type="term" value="F:inositol diphosphate tetrakisphosphate diphosphatase activity"/>
    <property type="evidence" value="ECO:0007669"/>
    <property type="project" value="TreeGrafter"/>
</dbReference>
<sequence length="340" mass="38758">MFGLVFPIHPVDMSITNGAFEPLEGEQPSKESLYQKVQKFICDLAFPHGEILSDHAAHKAHEDVPDDEVLPADGACFPSWFYTHTIFCLPMNYFIYLSASILETQLGRHVILHHFPFTLQPHTSARLIPFPVENVVRPFSPPRRLETKAPPERLRSLIPPANFGAVVPGSIYRSSYPQEENYEFLESLKLKTILTLVPEQVSFDYLNFMAQSDIQHFQVHIPANKGEVNIQSIQMSNALRYVLDRSNHPILIHCNKGKHRTGCVVGCFRRVTGEELDNIFEEYHTYADPKARLLDECFIERYPEETLSWMARKYEWIPPAVEAPPPSPVQALNVAAPPRA</sequence>
<dbReference type="Proteomes" id="UP000800093">
    <property type="component" value="Unassembled WGS sequence"/>
</dbReference>
<reference evidence="10" key="1">
    <citation type="journal article" date="2020" name="Stud. Mycol.">
        <title>101 Dothideomycetes genomes: A test case for predicting lifestyles and emergence of pathogens.</title>
        <authorList>
            <person name="Haridas S."/>
            <person name="Albert R."/>
            <person name="Binder M."/>
            <person name="Bloem J."/>
            <person name="LaButti K."/>
            <person name="Salamov A."/>
            <person name="Andreopoulos B."/>
            <person name="Baker S."/>
            <person name="Barry K."/>
            <person name="Bills G."/>
            <person name="Bluhm B."/>
            <person name="Cannon C."/>
            <person name="Castanera R."/>
            <person name="Culley D."/>
            <person name="Daum C."/>
            <person name="Ezra D."/>
            <person name="Gonzalez J."/>
            <person name="Henrissat B."/>
            <person name="Kuo A."/>
            <person name="Liang C."/>
            <person name="Lipzen A."/>
            <person name="Lutzoni F."/>
            <person name="Magnuson J."/>
            <person name="Mondo S."/>
            <person name="Nolan M."/>
            <person name="Ohm R."/>
            <person name="Pangilinan J."/>
            <person name="Park H.-J."/>
            <person name="Ramirez L."/>
            <person name="Alfaro M."/>
            <person name="Sun H."/>
            <person name="Tritt A."/>
            <person name="Yoshinaga Y."/>
            <person name="Zwiers L.-H."/>
            <person name="Turgeon B."/>
            <person name="Goodwin S."/>
            <person name="Spatafora J."/>
            <person name="Crous P."/>
            <person name="Grigoriev I."/>
        </authorList>
    </citation>
    <scope>NUCLEOTIDE SEQUENCE [LARGE SCALE GENOMIC DNA]</scope>
    <source>
        <strain evidence="10">CBS 304.66</strain>
    </source>
</reference>
<dbReference type="Gene3D" id="3.90.190.10">
    <property type="entry name" value="Protein tyrosine phosphatase superfamily"/>
    <property type="match status" value="1"/>
</dbReference>
<dbReference type="Pfam" id="PF03162">
    <property type="entry name" value="Y_phosphatase2"/>
    <property type="match status" value="1"/>
</dbReference>
<evidence type="ECO:0000256" key="4">
    <source>
        <dbReference type="ARBA" id="ARBA00022801"/>
    </source>
</evidence>
<dbReference type="PANTHER" id="PTHR31126:SF48">
    <property type="entry name" value="INOSITOL PHOSPHATASE SIW14"/>
    <property type="match status" value="1"/>
</dbReference>
<keyword evidence="4" id="KW-0378">Hydrolase</keyword>
<gene>
    <name evidence="9" type="ORF">CC78DRAFT_121044</name>
</gene>
<evidence type="ECO:0000256" key="2">
    <source>
        <dbReference type="ARBA" id="ARBA00012527"/>
    </source>
</evidence>
<dbReference type="OrthoDB" id="6375174at2759"/>
<evidence type="ECO:0000313" key="9">
    <source>
        <dbReference type="EMBL" id="KAF2266625.1"/>
    </source>
</evidence>
<dbReference type="InterPro" id="IPR004861">
    <property type="entry name" value="Siw14-like"/>
</dbReference>
<dbReference type="EC" id="3.6.1.52" evidence="2"/>
<feature type="domain" description="Tyrosine-protein phosphatase" evidence="8">
    <location>
        <begin position="162"/>
        <end position="320"/>
    </location>
</feature>
<comment type="subcellular location">
    <subcellularLocation>
        <location evidence="1">Cytoplasm</location>
    </subcellularLocation>
</comment>
<evidence type="ECO:0000313" key="10">
    <source>
        <dbReference type="Proteomes" id="UP000800093"/>
    </source>
</evidence>
<evidence type="ECO:0000256" key="6">
    <source>
        <dbReference type="ARBA" id="ARBA00047342"/>
    </source>
</evidence>
<dbReference type="GO" id="GO:0005737">
    <property type="term" value="C:cytoplasm"/>
    <property type="evidence" value="ECO:0007669"/>
    <property type="project" value="UniProtKB-SubCell"/>
</dbReference>
<evidence type="ECO:0000256" key="1">
    <source>
        <dbReference type="ARBA" id="ARBA00004496"/>
    </source>
</evidence>
<dbReference type="PROSITE" id="PS00383">
    <property type="entry name" value="TYR_PHOSPHATASE_1"/>
    <property type="match status" value="1"/>
</dbReference>
<dbReference type="InterPro" id="IPR020422">
    <property type="entry name" value="TYR_PHOSPHATASE_DUAL_dom"/>
</dbReference>
<dbReference type="AlphaFoldDB" id="A0A9P4N1Y6"/>
<keyword evidence="10" id="KW-1185">Reference proteome</keyword>
<comment type="caution">
    <text evidence="9">The sequence shown here is derived from an EMBL/GenBank/DDBJ whole genome shotgun (WGS) entry which is preliminary data.</text>
</comment>
<dbReference type="FunFam" id="3.90.190.10:FF:000035">
    <property type="entry name" value="Tyrosine phosphatase, putative"/>
    <property type="match status" value="1"/>
</dbReference>
<accession>A0A9P4N1Y6</accession>
<name>A0A9P4N1Y6_9PLEO</name>
<evidence type="ECO:0000256" key="3">
    <source>
        <dbReference type="ARBA" id="ARBA00022490"/>
    </source>
</evidence>
<keyword evidence="3" id="KW-0963">Cytoplasm</keyword>
<dbReference type="InterPro" id="IPR029021">
    <property type="entry name" value="Prot-tyrosine_phosphatase-like"/>
</dbReference>
<dbReference type="GO" id="GO:0016791">
    <property type="term" value="F:phosphatase activity"/>
    <property type="evidence" value="ECO:0007669"/>
    <property type="project" value="TreeGrafter"/>
</dbReference>
<dbReference type="PANTHER" id="PTHR31126">
    <property type="entry name" value="TYROSINE-PROTEIN PHOSPHATASE"/>
    <property type="match status" value="1"/>
</dbReference>
<evidence type="ECO:0000256" key="7">
    <source>
        <dbReference type="ARBA" id="ARBA00047927"/>
    </source>
</evidence>
<protein>
    <recommendedName>
        <fullName evidence="2">diphosphoinositol-polyphosphate diphosphatase</fullName>
        <ecNumber evidence="2">3.6.1.52</ecNumber>
    </recommendedName>
</protein>
<evidence type="ECO:0000256" key="5">
    <source>
        <dbReference type="ARBA" id="ARBA00044949"/>
    </source>
</evidence>
<comment type="similarity">
    <text evidence="5">Belongs to the protein-tyrosine phosphatase family. Atypical dual-specificity phosphatase Siw14-like subfamily.</text>
</comment>
<dbReference type="InterPro" id="IPR016130">
    <property type="entry name" value="Tyr_Pase_AS"/>
</dbReference>
<comment type="catalytic activity">
    <reaction evidence="7">
        <text>1,5-bis(diphospho)-1D-myo-inositol 2,3,4,6-tetrakisphosphate + H2O = 1-diphospho-1D-myo-inositol 2,3,4,5,6-pentakisphosphate + phosphate + 2 H(+)</text>
        <dbReference type="Rhea" id="RHEA:79699"/>
        <dbReference type="ChEBI" id="CHEBI:15377"/>
        <dbReference type="ChEBI" id="CHEBI:15378"/>
        <dbReference type="ChEBI" id="CHEBI:43474"/>
        <dbReference type="ChEBI" id="CHEBI:74946"/>
        <dbReference type="ChEBI" id="CHEBI:77983"/>
        <dbReference type="EC" id="3.6.1.52"/>
    </reaction>
    <physiologicalReaction direction="left-to-right" evidence="7">
        <dbReference type="Rhea" id="RHEA:79700"/>
    </physiologicalReaction>
</comment>
<organism evidence="9 10">
    <name type="scientific">Lojkania enalia</name>
    <dbReference type="NCBI Taxonomy" id="147567"/>
    <lineage>
        <taxon>Eukaryota</taxon>
        <taxon>Fungi</taxon>
        <taxon>Dikarya</taxon>
        <taxon>Ascomycota</taxon>
        <taxon>Pezizomycotina</taxon>
        <taxon>Dothideomycetes</taxon>
        <taxon>Pleosporomycetidae</taxon>
        <taxon>Pleosporales</taxon>
        <taxon>Pleosporales incertae sedis</taxon>
        <taxon>Lojkania</taxon>
    </lineage>
</organism>
<dbReference type="PROSITE" id="PS50054">
    <property type="entry name" value="TYR_PHOSPHATASE_DUAL"/>
    <property type="match status" value="1"/>
</dbReference>
<dbReference type="EMBL" id="ML986596">
    <property type="protein sequence ID" value="KAF2266625.1"/>
    <property type="molecule type" value="Genomic_DNA"/>
</dbReference>
<dbReference type="SUPFAM" id="SSF52799">
    <property type="entry name" value="(Phosphotyrosine protein) phosphatases II"/>
    <property type="match status" value="1"/>
</dbReference>
<proteinExistence type="inferred from homology"/>
<comment type="catalytic activity">
    <reaction evidence="6">
        <text>5-diphospho-1D-myo-inositol 1,2,3,4,6-pentakisphosphate + H2O = 1D-myo-inositol hexakisphosphate + phosphate + H(+)</text>
        <dbReference type="Rhea" id="RHEA:22384"/>
        <dbReference type="ChEBI" id="CHEBI:15377"/>
        <dbReference type="ChEBI" id="CHEBI:15378"/>
        <dbReference type="ChEBI" id="CHEBI:43474"/>
        <dbReference type="ChEBI" id="CHEBI:58130"/>
        <dbReference type="ChEBI" id="CHEBI:58628"/>
        <dbReference type="EC" id="3.6.1.52"/>
    </reaction>
    <physiologicalReaction direction="left-to-right" evidence="6">
        <dbReference type="Rhea" id="RHEA:22385"/>
    </physiologicalReaction>
</comment>
<evidence type="ECO:0000259" key="8">
    <source>
        <dbReference type="PROSITE" id="PS50054"/>
    </source>
</evidence>